<feature type="repeat" description="TPR" evidence="3">
    <location>
        <begin position="1636"/>
        <end position="1669"/>
    </location>
</feature>
<keyword evidence="1" id="KW-0677">Repeat</keyword>
<dbReference type="PANTHER" id="PTHR45586">
    <property type="entry name" value="TPR REPEAT-CONTAINING PROTEIN PA4667"/>
    <property type="match status" value="1"/>
</dbReference>
<feature type="repeat" description="TPR" evidence="3">
    <location>
        <begin position="2284"/>
        <end position="2317"/>
    </location>
</feature>
<dbReference type="Pfam" id="PF13432">
    <property type="entry name" value="TPR_16"/>
    <property type="match status" value="2"/>
</dbReference>
<accession>A0A2Z4Y4L6</accession>
<dbReference type="InterPro" id="IPR019734">
    <property type="entry name" value="TPR_rpt"/>
</dbReference>
<dbReference type="Proteomes" id="UP000262583">
    <property type="component" value="Chromosome"/>
</dbReference>
<dbReference type="InterPro" id="IPR036977">
    <property type="entry name" value="DNA_primase_Znf_CHC2"/>
</dbReference>
<keyword evidence="2 3" id="KW-0802">TPR repeat</keyword>
<dbReference type="Gene3D" id="3.90.580.10">
    <property type="entry name" value="Zinc finger, CHC2-type domain"/>
    <property type="match status" value="1"/>
</dbReference>
<dbReference type="SUPFAM" id="SSF48452">
    <property type="entry name" value="TPR-like"/>
    <property type="match status" value="10"/>
</dbReference>
<feature type="repeat" description="TPR" evidence="3">
    <location>
        <begin position="1744"/>
        <end position="1777"/>
    </location>
</feature>
<organism evidence="4 5">
    <name type="scientific">Sumerlaea chitinivorans</name>
    <dbReference type="NCBI Taxonomy" id="2250252"/>
    <lineage>
        <taxon>Bacteria</taxon>
        <taxon>Candidatus Sumerlaeota</taxon>
        <taxon>Candidatus Sumerlaeia</taxon>
        <taxon>Candidatus Sumerlaeales</taxon>
        <taxon>Candidatus Sumerlaeaceae</taxon>
        <taxon>Candidatus Sumerlaea</taxon>
    </lineage>
</organism>
<evidence type="ECO:0000256" key="2">
    <source>
        <dbReference type="ARBA" id="ARBA00022803"/>
    </source>
</evidence>
<dbReference type="GO" id="GO:0003677">
    <property type="term" value="F:DNA binding"/>
    <property type="evidence" value="ECO:0007669"/>
    <property type="project" value="InterPro"/>
</dbReference>
<gene>
    <name evidence="4" type="ORF">BRCON_1370</name>
</gene>
<dbReference type="EMBL" id="CP030759">
    <property type="protein sequence ID" value="AXA36147.1"/>
    <property type="molecule type" value="Genomic_DNA"/>
</dbReference>
<dbReference type="PROSITE" id="PS50005">
    <property type="entry name" value="TPR"/>
    <property type="match status" value="8"/>
</dbReference>
<dbReference type="GO" id="GO:0006260">
    <property type="term" value="P:DNA replication"/>
    <property type="evidence" value="ECO:0007669"/>
    <property type="project" value="InterPro"/>
</dbReference>
<evidence type="ECO:0000313" key="5">
    <source>
        <dbReference type="Proteomes" id="UP000262583"/>
    </source>
</evidence>
<dbReference type="SUPFAM" id="SSF57783">
    <property type="entry name" value="Zinc beta-ribbon"/>
    <property type="match status" value="1"/>
</dbReference>
<feature type="repeat" description="TPR" evidence="3">
    <location>
        <begin position="1369"/>
        <end position="1402"/>
    </location>
</feature>
<proteinExistence type="predicted"/>
<dbReference type="Pfam" id="PF13428">
    <property type="entry name" value="TPR_14"/>
    <property type="match status" value="1"/>
</dbReference>
<dbReference type="Pfam" id="PF14559">
    <property type="entry name" value="TPR_19"/>
    <property type="match status" value="3"/>
</dbReference>
<reference evidence="4 5" key="1">
    <citation type="submission" date="2018-05" db="EMBL/GenBank/DDBJ databases">
        <title>A metagenomic window into the 2 km-deep terrestrial subsurface aquifer revealed taxonomically and functionally diverse microbial community comprising novel uncultured bacterial lineages.</title>
        <authorList>
            <person name="Kadnikov V.V."/>
            <person name="Mardanov A.V."/>
            <person name="Beletsky A.V."/>
            <person name="Banks D."/>
            <person name="Pimenov N.V."/>
            <person name="Frank Y.A."/>
            <person name="Karnachuk O.V."/>
            <person name="Ravin N.V."/>
        </authorList>
    </citation>
    <scope>NUCLEOTIDE SEQUENCE [LARGE SCALE GENOMIC DNA]</scope>
    <source>
        <strain evidence="4">BY</strain>
    </source>
</reference>
<dbReference type="GO" id="GO:0008270">
    <property type="term" value="F:zinc ion binding"/>
    <property type="evidence" value="ECO:0007669"/>
    <property type="project" value="InterPro"/>
</dbReference>
<feature type="repeat" description="TPR" evidence="3">
    <location>
        <begin position="2497"/>
        <end position="2530"/>
    </location>
</feature>
<evidence type="ECO:0000256" key="3">
    <source>
        <dbReference type="PROSITE-ProRule" id="PRU00339"/>
    </source>
</evidence>
<dbReference type="SMART" id="SM00028">
    <property type="entry name" value="TPR"/>
    <property type="match status" value="28"/>
</dbReference>
<feature type="repeat" description="TPR" evidence="3">
    <location>
        <begin position="2230"/>
        <end position="2263"/>
    </location>
</feature>
<evidence type="ECO:0000313" key="4">
    <source>
        <dbReference type="EMBL" id="AXA36147.1"/>
    </source>
</evidence>
<evidence type="ECO:0000256" key="1">
    <source>
        <dbReference type="ARBA" id="ARBA00022737"/>
    </source>
</evidence>
<dbReference type="InterPro" id="IPR051012">
    <property type="entry name" value="CellSynth/LPSAsmb/PSIAsmb"/>
</dbReference>
<dbReference type="SMART" id="SM00386">
    <property type="entry name" value="HAT"/>
    <property type="match status" value="9"/>
</dbReference>
<name>A0A2Z4Y4L6_SUMC1</name>
<dbReference type="InterPro" id="IPR011990">
    <property type="entry name" value="TPR-like_helical_dom_sf"/>
</dbReference>
<dbReference type="InterPro" id="IPR003107">
    <property type="entry name" value="HAT"/>
</dbReference>
<dbReference type="GO" id="GO:0006396">
    <property type="term" value="P:RNA processing"/>
    <property type="evidence" value="ECO:0007669"/>
    <property type="project" value="InterPro"/>
</dbReference>
<dbReference type="KEGG" id="schv:BRCON_1370"/>
<dbReference type="PANTHER" id="PTHR45586:SF1">
    <property type="entry name" value="LIPOPOLYSACCHARIDE ASSEMBLY PROTEIN B"/>
    <property type="match status" value="1"/>
</dbReference>
<feature type="repeat" description="TPR" evidence="3">
    <location>
        <begin position="1960"/>
        <end position="1993"/>
    </location>
</feature>
<dbReference type="Pfam" id="PF13181">
    <property type="entry name" value="TPR_8"/>
    <property type="match status" value="1"/>
</dbReference>
<feature type="repeat" description="TPR" evidence="3">
    <location>
        <begin position="2338"/>
        <end position="2371"/>
    </location>
</feature>
<protein>
    <submittedName>
        <fullName evidence="4">TPR domain protein</fullName>
    </submittedName>
</protein>
<sequence length="2601" mass="291780">MDQHATTSFIEQVNEQLDPTALLQLIGYATDKVQVVGSSVKAFCPIHKDTRFRSLLVDSNKRSFKCTIKTCQGFNGGSLVQLYALTRGLELLPAALELVGALDLPIDTAQFSELALSYLDEAERAFVDHDHETAETTARLALQFQPDLVEARLLLANIHAAKGETAQACEEFIAVAESYLQKQAYEDADRVLERAAIDFPQNEDLIFLQIRSAELQGQTERMVALLENIAQRREAEGRIAENIGLYEKLLELRPNYPAYLQKLADAHVARHDIKTACQWLETLARHYIAEEQPTEAIQVLERVLDYEPQMTPLRVLLVDQLVKVGEYERAKAEVATILNAQMDNSDFVGALQTARKWLEIEPESIEAHEWLARVHQEQANNEEAVKELRLAAGLAQAQGDLARTKSLLGRARFLSPEDPSIRRDVIELLKSAGEVQEACFELTNLAELYFTAGDSESGEKALLEILEINPLPGARLEVAAHLANRGCTATAARLYLEAAKSAEQDDDVAGAVGCYQSYLELVPDALDIKVRFCELLWEAELRSLASKVTVETVAALPEEQKASVGGKLLEAASQRPPNDPELVRELLRQAIAIGQRQAAVKFYLLVAPAWLETNTDELLLLTEQLLQIAPEEESVLRNYAMLLQKLGKANEAATTYSQLATLCEGRNDLRAALTYLSAALECDPGNASLVKRRADVLATLDDPELARLAALDYIHILEEKGATSELLSEYETYLERWPTDQASREKYAELLASAGQKDRACSQLELLLAEVEAAGDRVRVRQLREKILELRPDDLRAKFHLAQDCLAIGESEHASTLLLEVAQCALEQNDPHLAREAAQIALPLTPSREVVLNLLAAASEALGETAEYEQVVAELAELGQPARAIEFYRKQVLTLLEQNKGKEAEAYVAKWLGLAPQDLDALEAAAKAAAAQKRTKRAIEAFNAYVQACLQAGDSQRGLVGLQQALELEPQNTDLRHQLCQLLLDLGRVDDAVAEMQQLVETYVDRRDYKNASALLSRILEYRTQCPDTLERLASLTYEYEGFAKALPYYRKLIELRRANGDTAKLKALYESLIRLEGSEVDLRAEYAEFLEACGELAAAKQQYILLAHTYRDELNDPVKAIEYFGRATSLLPTSSDAQIFEALAELHHTLNVPQFAAEALREAVRLYEQEGRTNQALTAQERLSQLPAANYQDFMKLGQMRSEAGQNDGAVVAYRRALAMAHETSSVPRADRIALCEQLLKLVKNDLSVAEELLELLPPDQVPARALSLLDAFPRESTACAQLLQCAKRVAPRNLAIRQRLVDYWRQTGQTQLLVDELLELAELASETGERNVCQQALSELRELPRTPTIALRAAKLYANANDTQQAIDAYLEVAKEFAEAQDFSSAARALEAAMGLDPATVPAANVATLIRQSSCHPDVRAVTERAVESALRSRSRTRALILCTALLECLPREEADNLLEQIHVKAGAAFLTAIGGAHIDWLIERGRTDEARRVMDRIISLAGNSPETWWLAAQTFKKIGEKDRAANASLQAARLFSQAGAVTEEETCYREVLEEFPDDIGVLETLVSFYERERRKADVFDLLKRLVELTLKVGDHAAAARWLRKILEHDPGNLESREKLAEQLMASGDVDQAVEALYELARMYRNLRFADRAIATYERILVISPDRVEIIRELVDLAREGNDRERLVRYSMTLADALASEGNLEEACRILKSLVDQHPEKLKALQRLLQLAEAARDQKLQEYALRTLGYHHTKQLEYAHAIECFEKLLKLRPEDPDVLRILVDCCAAAKQSEKAAYYATQLFELTTRGGDPAEVRQAALTVLTINDNLPQVRKRLGEAYLALGDVANAVKAWTRAAEQFAAAKRYDDALACLEIAADAVPNDTEILKRLGDLLAFFGDEEGASRARVRLAEALVATGKAEEACLILGRILEHSPDDPATHEKVLAIYRQCGRTEEILPELVWLTAYYLRKRNYDKAEEYAREGLELDPQDLSLQQYLVEIARRQGRREEFLYRARQLAAKYREIGDLRNAATLYSEVVGEEPQLTDVREELMQLYRELGQTELAQNELIEIVRQRLAEGEFETAREIAETQVANYPKDIQLRERLADLFFEHQIHEFAARYYMSCADLAAQEASPEDRIRLLQKAVEARPRWVEAHQKLVEACRNANRIIDALNALENLTKLFLDSKRVREAVDVLRQRIQLAPKEVEPRKQLIELLEILGEREQRTVQLQELADLYLSLGQVEEAVEVYRQLVELRPEDPATLQRYIELFGQVGNELEILDDYIRLADLYVKKAQFVEATRTFERILAIDRRQRDVREKFIAFLLNTGQRQRAVAEMVKLSELYALAGDFAAAARTLARAHSLNPTDVNITESLAENYARAGMHSAAVEHYSQVVRACEETDITRAVSACRRILEIDPDHLATRLVFSPLLMRLGERAEAAANALYLAELYRANGQTDKASEYEARAKEYEPETVESLRARLGQKGLAPKDRYDALVRLGDLLYQQGEIDGALQSYRQARDIDDTNPELIRKYVQALMQIAPEHEALADLIALARCYENKGAALRALEAYEQVLRIDSRNQVAKAGRARMRKITNAE</sequence>
<dbReference type="Gene3D" id="1.25.40.10">
    <property type="entry name" value="Tetratricopeptide repeat domain"/>
    <property type="match status" value="15"/>
</dbReference>